<evidence type="ECO:0000313" key="3">
    <source>
        <dbReference type="Proteomes" id="UP000183407"/>
    </source>
</evidence>
<feature type="region of interest" description="Disordered" evidence="1">
    <location>
        <begin position="95"/>
        <end position="116"/>
    </location>
</feature>
<reference evidence="3" key="1">
    <citation type="submission" date="2016-10" db="EMBL/GenBank/DDBJ databases">
        <authorList>
            <person name="Varghese N."/>
        </authorList>
    </citation>
    <scope>NUCLEOTIDE SEQUENCE [LARGE SCALE GENOMIC DNA]</scope>
    <source>
        <strain evidence="3">DSM 44719</strain>
    </source>
</reference>
<dbReference type="AlphaFoldDB" id="A0A1H4JCM6"/>
<feature type="compositionally biased region" description="Basic and acidic residues" evidence="1">
    <location>
        <begin position="15"/>
        <end position="30"/>
    </location>
</feature>
<dbReference type="EMBL" id="FNTL01000003">
    <property type="protein sequence ID" value="SEB43877.1"/>
    <property type="molecule type" value="Genomic_DNA"/>
</dbReference>
<accession>A0A1H4JCM6</accession>
<protein>
    <submittedName>
        <fullName evidence="2">Uncharacterized protein</fullName>
    </submittedName>
</protein>
<sequence>MPAGVRSRPRLSHTHFSETADTRRPAPAEDTYNIKRERNMMRDSDGIVIGYNTINASEHRAMPTGPALAEVRLRGRSERTANQAHGMHPRIVHSPAAAKATKRRPSIDASRDGRGRLGMEDLRNVLDRPDRWHDTAGRCSREPVPRRLWRRTRSWRRISRSNHDWIIGRAATKLETEARHTLRSTRILTVRLPVIERCAALSERAPIPTMISHGLPRTTARLRR</sequence>
<feature type="compositionally biased region" description="Basic and acidic residues" evidence="1">
    <location>
        <begin position="105"/>
        <end position="116"/>
    </location>
</feature>
<evidence type="ECO:0000256" key="1">
    <source>
        <dbReference type="SAM" id="MobiDB-lite"/>
    </source>
</evidence>
<organism evidence="2 3">
    <name type="scientific">Rhodococcus jostii</name>
    <dbReference type="NCBI Taxonomy" id="132919"/>
    <lineage>
        <taxon>Bacteria</taxon>
        <taxon>Bacillati</taxon>
        <taxon>Actinomycetota</taxon>
        <taxon>Actinomycetes</taxon>
        <taxon>Mycobacteriales</taxon>
        <taxon>Nocardiaceae</taxon>
        <taxon>Rhodococcus</taxon>
    </lineage>
</organism>
<proteinExistence type="predicted"/>
<gene>
    <name evidence="2" type="ORF">SAMN04490220_0797</name>
</gene>
<evidence type="ECO:0000313" key="2">
    <source>
        <dbReference type="EMBL" id="SEB43877.1"/>
    </source>
</evidence>
<dbReference type="Proteomes" id="UP000183407">
    <property type="component" value="Unassembled WGS sequence"/>
</dbReference>
<name>A0A1H4JCM6_RHOJO</name>
<feature type="region of interest" description="Disordered" evidence="1">
    <location>
        <begin position="1"/>
        <end position="30"/>
    </location>
</feature>